<dbReference type="PROSITE" id="PS51257">
    <property type="entry name" value="PROKAR_LIPOPROTEIN"/>
    <property type="match status" value="1"/>
</dbReference>
<dbReference type="Pfam" id="PF00656">
    <property type="entry name" value="Peptidase_C14"/>
    <property type="match status" value="1"/>
</dbReference>
<dbReference type="GO" id="GO:0005737">
    <property type="term" value="C:cytoplasm"/>
    <property type="evidence" value="ECO:0007669"/>
    <property type="project" value="TreeGrafter"/>
</dbReference>
<feature type="domain" description="DUF4384" evidence="2">
    <location>
        <begin position="62"/>
        <end position="142"/>
    </location>
</feature>
<dbReference type="InterPro" id="IPR050452">
    <property type="entry name" value="Metacaspase"/>
</dbReference>
<dbReference type="InterPro" id="IPR011600">
    <property type="entry name" value="Pept_C14_caspase"/>
</dbReference>
<feature type="domain" description="Peptidase C14 caspase" evidence="1">
    <location>
        <begin position="224"/>
        <end position="471"/>
    </location>
</feature>
<dbReference type="PANTHER" id="PTHR48104">
    <property type="entry name" value="METACASPASE-4"/>
    <property type="match status" value="1"/>
</dbReference>
<name>A0A7C4ARD3_9BACT</name>
<organism evidence="3">
    <name type="scientific">Desulfomonile tiedjei</name>
    <dbReference type="NCBI Taxonomy" id="2358"/>
    <lineage>
        <taxon>Bacteria</taxon>
        <taxon>Pseudomonadati</taxon>
        <taxon>Thermodesulfobacteriota</taxon>
        <taxon>Desulfomonilia</taxon>
        <taxon>Desulfomonilales</taxon>
        <taxon>Desulfomonilaceae</taxon>
        <taxon>Desulfomonile</taxon>
    </lineage>
</organism>
<dbReference type="Pfam" id="PF14326">
    <property type="entry name" value="DUF4384"/>
    <property type="match status" value="1"/>
</dbReference>
<dbReference type="GO" id="GO:0004197">
    <property type="term" value="F:cysteine-type endopeptidase activity"/>
    <property type="evidence" value="ECO:0007669"/>
    <property type="project" value="InterPro"/>
</dbReference>
<dbReference type="PANTHER" id="PTHR48104:SF30">
    <property type="entry name" value="METACASPASE-1"/>
    <property type="match status" value="1"/>
</dbReference>
<proteinExistence type="predicted"/>
<dbReference type="Gene3D" id="3.40.50.1460">
    <property type="match status" value="1"/>
</dbReference>
<sequence>MSQRGVPVLVAFLLFLVSACFSIAFGEGCGAKGDWKDIYILPTNPNADTNIKISLSASKTHVQPGETITFTIEADRDCYVTIMDMGTSGRIVRLWPNQYSQGENLVKAHTPRRFPSEADRFQYKIGGPSGVERIIAYATSQPGKILSESEFQTMQNTPFKQFVGGAKDLSTAFTRETDSLTSNIKWGSAQVNICIGSGESFPSSPDAGGVGVVYLLAVGAPTGKLKYCNRDAQRFADVMKSKLGVKEANLRLILGSEATYAGFAHGLEWLAATTKPEDSAIIYFSGHGSSIPDQPPLDEEDGRDEAFVLYPGQSKDYRAAIRDKIIMVDDDFNVKLKKIPARKKVIVADCCHSGTIHKTLGSGDEELVCKYMPFRDPDTGQEIERIGAKAAPTNYGNDNEAILAACLDNQSSFEVAGRQAGLFTDCLIEAINKGADNLEKAFEMAKAMTEKAVGGLGRQSQGGSVKQTPHLTDPHGYVKLFKFSR</sequence>
<dbReference type="GO" id="GO:0006508">
    <property type="term" value="P:proteolysis"/>
    <property type="evidence" value="ECO:0007669"/>
    <property type="project" value="InterPro"/>
</dbReference>
<dbReference type="AlphaFoldDB" id="A0A7C4ARD3"/>
<evidence type="ECO:0000259" key="1">
    <source>
        <dbReference type="Pfam" id="PF00656"/>
    </source>
</evidence>
<accession>A0A7C4ARD3</accession>
<comment type="caution">
    <text evidence="3">The sequence shown here is derived from an EMBL/GenBank/DDBJ whole genome shotgun (WGS) entry which is preliminary data.</text>
</comment>
<evidence type="ECO:0000313" key="3">
    <source>
        <dbReference type="EMBL" id="HGH60522.1"/>
    </source>
</evidence>
<reference evidence="3" key="1">
    <citation type="journal article" date="2020" name="mSystems">
        <title>Genome- and Community-Level Interaction Insights into Carbon Utilization and Element Cycling Functions of Hydrothermarchaeota in Hydrothermal Sediment.</title>
        <authorList>
            <person name="Zhou Z."/>
            <person name="Liu Y."/>
            <person name="Xu W."/>
            <person name="Pan J."/>
            <person name="Luo Z.H."/>
            <person name="Li M."/>
        </authorList>
    </citation>
    <scope>NUCLEOTIDE SEQUENCE [LARGE SCALE GENOMIC DNA]</scope>
    <source>
        <strain evidence="3">SpSt-769</strain>
    </source>
</reference>
<evidence type="ECO:0000259" key="2">
    <source>
        <dbReference type="Pfam" id="PF14326"/>
    </source>
</evidence>
<gene>
    <name evidence="3" type="ORF">ENV54_04400</name>
</gene>
<dbReference type="InterPro" id="IPR025493">
    <property type="entry name" value="DUF4384"/>
</dbReference>
<dbReference type="EMBL" id="DTGT01000139">
    <property type="protein sequence ID" value="HGH60522.1"/>
    <property type="molecule type" value="Genomic_DNA"/>
</dbReference>
<protein>
    <submittedName>
        <fullName evidence="3">DUF4384 domain-containing protein</fullName>
    </submittedName>
</protein>